<evidence type="ECO:0000256" key="5">
    <source>
        <dbReference type="ARBA" id="ARBA00022741"/>
    </source>
</evidence>
<evidence type="ECO:0000256" key="4">
    <source>
        <dbReference type="ARBA" id="ARBA00022694"/>
    </source>
</evidence>
<protein>
    <recommendedName>
        <fullName evidence="8">tRNA(Ile)-lysidine synthase</fullName>
        <ecNumber evidence="8">6.3.4.19</ecNumber>
    </recommendedName>
    <alternativeName>
        <fullName evidence="8">tRNA(Ile)-2-lysyl-cytidine synthase</fullName>
    </alternativeName>
    <alternativeName>
        <fullName evidence="8">tRNA(Ile)-lysidine synthetase</fullName>
    </alternativeName>
</protein>
<dbReference type="HAMAP" id="MF_01161">
    <property type="entry name" value="tRNA_Ile_lys_synt"/>
    <property type="match status" value="1"/>
</dbReference>
<keyword evidence="2 8" id="KW-0963">Cytoplasm</keyword>
<dbReference type="NCBIfam" id="TIGR02433">
    <property type="entry name" value="lysidine_TilS_C"/>
    <property type="match status" value="1"/>
</dbReference>
<dbReference type="Pfam" id="PF01171">
    <property type="entry name" value="ATP_bind_3"/>
    <property type="match status" value="1"/>
</dbReference>
<dbReference type="GO" id="GO:0032267">
    <property type="term" value="F:tRNA(Ile)-lysidine synthase activity"/>
    <property type="evidence" value="ECO:0007669"/>
    <property type="project" value="UniProtKB-EC"/>
</dbReference>
<evidence type="ECO:0000256" key="6">
    <source>
        <dbReference type="ARBA" id="ARBA00022840"/>
    </source>
</evidence>
<dbReference type="SUPFAM" id="SSF56037">
    <property type="entry name" value="PheT/TilS domain"/>
    <property type="match status" value="1"/>
</dbReference>
<keyword evidence="3 8" id="KW-0436">Ligase</keyword>
<keyword evidence="6" id="KW-0067">ATP-binding</keyword>
<evidence type="ECO:0000256" key="1">
    <source>
        <dbReference type="ARBA" id="ARBA00004496"/>
    </source>
</evidence>
<feature type="domain" description="Lysidine-tRNA(Ile) synthetase C-terminal" evidence="9">
    <location>
        <begin position="378"/>
        <end position="450"/>
    </location>
</feature>
<comment type="subcellular location">
    <subcellularLocation>
        <location evidence="1 8">Cytoplasm</location>
    </subcellularLocation>
</comment>
<keyword evidence="5" id="KW-0547">Nucleotide-binding</keyword>
<evidence type="ECO:0000313" key="10">
    <source>
        <dbReference type="EMBL" id="USS90136.1"/>
    </source>
</evidence>
<dbReference type="EC" id="6.3.4.19" evidence="8"/>
<dbReference type="SMART" id="SM00977">
    <property type="entry name" value="TilS_C"/>
    <property type="match status" value="1"/>
</dbReference>
<dbReference type="EMBL" id="CP097121">
    <property type="protein sequence ID" value="USS90136.1"/>
    <property type="molecule type" value="Genomic_DNA"/>
</dbReference>
<sequence length="466" mass="53544">MSQLEQQVQDHLQAAQLEPGATLIVAVSAGVDSMALLHLLERVGQSQFRLVVAHVNHQLRSASVTEERFLRRYCGAHHLPLYVWHWDHGEVKQGMEAQARSARYQFFHRVMDREHAQAVVTAHQQNDQAETVLMKLARSGDVGAVQGIKAQQPFFTGQLLRPLLAVSKQMLVTYARDQHLTWFEDDTNRADGVLRNRIRHHVLPALQRENAQATAHLAQFATNLQRVEQQSELLADRLLDPDRLREDSGGLTYQLTPADQPVLESLLPVLWRRVQKQPLTTAKVQAAQRLILKRSKPQGELDLGQGWQLKKRYQSLRLQKKSANLAENYQAVGPFMVVLNHWYELPGQGQFGVFSPEQRLACVVHTQPMWLTEQQWPLQARSWRTTDRIALPDQHSQRIRRVLINQKVPAEQRNHCLVLETATQFVAALIGFKVSYQAHDVRAHKYLLAIKNERKNDERRYPNHLV</sequence>
<proteinExistence type="inferred from homology"/>
<gene>
    <name evidence="8 10" type="primary">tilS</name>
    <name evidence="10" type="ORF">M3M37_04625</name>
</gene>
<dbReference type="Proteomes" id="UP001056164">
    <property type="component" value="Chromosome"/>
</dbReference>
<dbReference type="SUPFAM" id="SSF52402">
    <property type="entry name" value="Adenine nucleotide alpha hydrolases-like"/>
    <property type="match status" value="1"/>
</dbReference>
<evidence type="ECO:0000256" key="2">
    <source>
        <dbReference type="ARBA" id="ARBA00022490"/>
    </source>
</evidence>
<dbReference type="PANTHER" id="PTHR43033:SF1">
    <property type="entry name" value="TRNA(ILE)-LYSIDINE SYNTHASE-RELATED"/>
    <property type="match status" value="1"/>
</dbReference>
<dbReference type="InterPro" id="IPR012094">
    <property type="entry name" value="tRNA_Ile_lys_synt"/>
</dbReference>
<dbReference type="Gene3D" id="3.40.50.620">
    <property type="entry name" value="HUPs"/>
    <property type="match status" value="1"/>
</dbReference>
<dbReference type="InterPro" id="IPR012796">
    <property type="entry name" value="Lysidine-tRNA-synth_C"/>
</dbReference>
<name>A0ABY5BYE7_9LACO</name>
<evidence type="ECO:0000256" key="7">
    <source>
        <dbReference type="ARBA" id="ARBA00048539"/>
    </source>
</evidence>
<reference evidence="10" key="1">
    <citation type="submission" date="2022-05" db="EMBL/GenBank/DDBJ databases">
        <authorList>
            <person name="Oliphant S.A."/>
            <person name="Watson-Haigh N.S."/>
            <person name="Sumby K.M."/>
            <person name="Gardner J.M."/>
            <person name="Jiranek V."/>
        </authorList>
    </citation>
    <scope>NUCLEOTIDE SEQUENCE</scope>
    <source>
        <strain evidence="10">KI4_A6</strain>
    </source>
</reference>
<comment type="catalytic activity">
    <reaction evidence="7 8">
        <text>cytidine(34) in tRNA(Ile2) + L-lysine + ATP = lysidine(34) in tRNA(Ile2) + AMP + diphosphate + H(+)</text>
        <dbReference type="Rhea" id="RHEA:43744"/>
        <dbReference type="Rhea" id="RHEA-COMP:10625"/>
        <dbReference type="Rhea" id="RHEA-COMP:10670"/>
        <dbReference type="ChEBI" id="CHEBI:15378"/>
        <dbReference type="ChEBI" id="CHEBI:30616"/>
        <dbReference type="ChEBI" id="CHEBI:32551"/>
        <dbReference type="ChEBI" id="CHEBI:33019"/>
        <dbReference type="ChEBI" id="CHEBI:82748"/>
        <dbReference type="ChEBI" id="CHEBI:83665"/>
        <dbReference type="ChEBI" id="CHEBI:456215"/>
        <dbReference type="EC" id="6.3.4.19"/>
    </reaction>
</comment>
<dbReference type="InterPro" id="IPR012795">
    <property type="entry name" value="tRNA_Ile_lys_synt_N"/>
</dbReference>
<comment type="function">
    <text evidence="8">Ligates lysine onto the cytidine present at position 34 of the AUA codon-specific tRNA(Ile) that contains the anticodon CAU, in an ATP-dependent manner. Cytidine is converted to lysidine, thus changing the amino acid specificity of the tRNA from methionine to isoleucine.</text>
</comment>
<dbReference type="NCBIfam" id="TIGR02432">
    <property type="entry name" value="lysidine_TilS_N"/>
    <property type="match status" value="1"/>
</dbReference>
<accession>A0ABY5BYE7</accession>
<dbReference type="InterPro" id="IPR011063">
    <property type="entry name" value="TilS/TtcA_N"/>
</dbReference>
<keyword evidence="4 8" id="KW-0819">tRNA processing</keyword>
<comment type="similarity">
    <text evidence="8">Belongs to the tRNA(Ile)-lysidine synthase family.</text>
</comment>
<evidence type="ECO:0000256" key="3">
    <source>
        <dbReference type="ARBA" id="ARBA00022598"/>
    </source>
</evidence>
<evidence type="ECO:0000259" key="9">
    <source>
        <dbReference type="SMART" id="SM00977"/>
    </source>
</evidence>
<evidence type="ECO:0000313" key="11">
    <source>
        <dbReference type="Proteomes" id="UP001056164"/>
    </source>
</evidence>
<comment type="caution">
    <text evidence="8">Lacks conserved residue(s) required for the propagation of feature annotation.</text>
</comment>
<dbReference type="InterPro" id="IPR014729">
    <property type="entry name" value="Rossmann-like_a/b/a_fold"/>
</dbReference>
<keyword evidence="11" id="KW-1185">Reference proteome</keyword>
<organism evidence="10 11">
    <name type="scientific">Fructilactobacillus carniphilus</name>
    <dbReference type="NCBI Taxonomy" id="2940297"/>
    <lineage>
        <taxon>Bacteria</taxon>
        <taxon>Bacillati</taxon>
        <taxon>Bacillota</taxon>
        <taxon>Bacilli</taxon>
        <taxon>Lactobacillales</taxon>
        <taxon>Lactobacillaceae</taxon>
        <taxon>Fructilactobacillus</taxon>
    </lineage>
</organism>
<dbReference type="CDD" id="cd01992">
    <property type="entry name" value="TilS_N"/>
    <property type="match status" value="1"/>
</dbReference>
<dbReference type="RefSeq" id="WP_252794494.1">
    <property type="nucleotide sequence ID" value="NZ_CP097121.1"/>
</dbReference>
<dbReference type="PANTHER" id="PTHR43033">
    <property type="entry name" value="TRNA(ILE)-LYSIDINE SYNTHASE-RELATED"/>
    <property type="match status" value="1"/>
</dbReference>
<evidence type="ECO:0000256" key="8">
    <source>
        <dbReference type="HAMAP-Rule" id="MF_01161"/>
    </source>
</evidence>